<name>A0A382VTV6_9ZZZZ</name>
<dbReference type="AlphaFoldDB" id="A0A382VTV6"/>
<feature type="non-terminal residue" evidence="1">
    <location>
        <position position="1"/>
    </location>
</feature>
<feature type="non-terminal residue" evidence="1">
    <location>
        <position position="36"/>
    </location>
</feature>
<accession>A0A382VTV6</accession>
<proteinExistence type="predicted"/>
<organism evidence="1">
    <name type="scientific">marine metagenome</name>
    <dbReference type="NCBI Taxonomy" id="408172"/>
    <lineage>
        <taxon>unclassified sequences</taxon>
        <taxon>metagenomes</taxon>
        <taxon>ecological metagenomes</taxon>
    </lineage>
</organism>
<reference evidence="1" key="1">
    <citation type="submission" date="2018-05" db="EMBL/GenBank/DDBJ databases">
        <authorList>
            <person name="Lanie J.A."/>
            <person name="Ng W.-L."/>
            <person name="Kazmierczak K.M."/>
            <person name="Andrzejewski T.M."/>
            <person name="Davidsen T.M."/>
            <person name="Wayne K.J."/>
            <person name="Tettelin H."/>
            <person name="Glass J.I."/>
            <person name="Rusch D."/>
            <person name="Podicherti R."/>
            <person name="Tsui H.-C.T."/>
            <person name="Winkler M.E."/>
        </authorList>
    </citation>
    <scope>NUCLEOTIDE SEQUENCE</scope>
</reference>
<evidence type="ECO:0000313" key="1">
    <source>
        <dbReference type="EMBL" id="SVD49810.1"/>
    </source>
</evidence>
<dbReference type="EMBL" id="UINC01154491">
    <property type="protein sequence ID" value="SVD49810.1"/>
    <property type="molecule type" value="Genomic_DNA"/>
</dbReference>
<sequence length="36" mass="3822">VVRVDDLTCPSCGEDDNLSGRRDVEPGNKTITVTCG</sequence>
<protein>
    <submittedName>
        <fullName evidence="1">Uncharacterized protein</fullName>
    </submittedName>
</protein>
<gene>
    <name evidence="1" type="ORF">METZ01_LOCUS402664</name>
</gene>